<dbReference type="InParanoid" id="A0A1Z5K5U2"/>
<evidence type="ECO:0000313" key="4">
    <source>
        <dbReference type="Proteomes" id="UP000198406"/>
    </source>
</evidence>
<name>A0A1Z5K5U2_FISSO</name>
<reference evidence="3 4" key="1">
    <citation type="journal article" date="2015" name="Plant Cell">
        <title>Oil accumulation by the oleaginous diatom Fistulifera solaris as revealed by the genome and transcriptome.</title>
        <authorList>
            <person name="Tanaka T."/>
            <person name="Maeda Y."/>
            <person name="Veluchamy A."/>
            <person name="Tanaka M."/>
            <person name="Abida H."/>
            <person name="Marechal E."/>
            <person name="Bowler C."/>
            <person name="Muto M."/>
            <person name="Sunaga Y."/>
            <person name="Tanaka M."/>
            <person name="Yoshino T."/>
            <person name="Taniguchi T."/>
            <person name="Fukuda Y."/>
            <person name="Nemoto M."/>
            <person name="Matsumoto M."/>
            <person name="Wong P.S."/>
            <person name="Aburatani S."/>
            <person name="Fujibuchi W."/>
        </authorList>
    </citation>
    <scope>NUCLEOTIDE SEQUENCE [LARGE SCALE GENOMIC DNA]</scope>
    <source>
        <strain evidence="3 4">JPCC DA0580</strain>
    </source>
</reference>
<dbReference type="SUPFAM" id="SSF56112">
    <property type="entry name" value="Protein kinase-like (PK-like)"/>
    <property type="match status" value="1"/>
</dbReference>
<sequence>MRRRNVSYTATEEMRPQEDPQCLVVDVEKSVDFPKKARRKPTSWLQWCCRISTYVLLLSMFLWALSWIQILADEYHYRSIQRVMDKRRTACARPAWQKLQFPTCNLLHEIDLPNLEERHASNSSLGFLANGYWRDVWAVDSSFNNETAVLKIMRLKHDIDAHNFDRHRRDGLVMERLTASPHVIDPYGFCGNSVLTEFLHKTLDKVAKGLDPSLAKYTKTRVDRLQLALGAARGLAALHEIPGGPILHVDLGARQFLVGEDGTVKINDFNRCRFMGYYKTTKKPCDFRIQIAPGTDRAPEEYRELPSQNEKLDLFSFGNVLYIILTGREPWPYYYWGYAEPIIQRLIIWGIKPSLPQRVRRSDPELSELMYLLYALNPEDRPSASDVVRSIERILDKENVTYAIKT</sequence>
<dbReference type="Gene3D" id="1.10.510.10">
    <property type="entry name" value="Transferase(Phosphotransferase) domain 1"/>
    <property type="match status" value="1"/>
</dbReference>
<dbReference type="PANTHER" id="PTHR44329:SF214">
    <property type="entry name" value="PROTEIN KINASE DOMAIN-CONTAINING PROTEIN"/>
    <property type="match status" value="1"/>
</dbReference>
<organism evidence="3 4">
    <name type="scientific">Fistulifera solaris</name>
    <name type="common">Oleaginous diatom</name>
    <dbReference type="NCBI Taxonomy" id="1519565"/>
    <lineage>
        <taxon>Eukaryota</taxon>
        <taxon>Sar</taxon>
        <taxon>Stramenopiles</taxon>
        <taxon>Ochrophyta</taxon>
        <taxon>Bacillariophyta</taxon>
        <taxon>Bacillariophyceae</taxon>
        <taxon>Bacillariophycidae</taxon>
        <taxon>Naviculales</taxon>
        <taxon>Naviculaceae</taxon>
        <taxon>Fistulifera</taxon>
    </lineage>
</organism>
<evidence type="ECO:0000259" key="2">
    <source>
        <dbReference type="PROSITE" id="PS50011"/>
    </source>
</evidence>
<dbReference type="PANTHER" id="PTHR44329">
    <property type="entry name" value="SERINE/THREONINE-PROTEIN KINASE TNNI3K-RELATED"/>
    <property type="match status" value="1"/>
</dbReference>
<dbReference type="Proteomes" id="UP000198406">
    <property type="component" value="Unassembled WGS sequence"/>
</dbReference>
<dbReference type="GO" id="GO:0005524">
    <property type="term" value="F:ATP binding"/>
    <property type="evidence" value="ECO:0007669"/>
    <property type="project" value="InterPro"/>
</dbReference>
<dbReference type="InterPro" id="IPR000719">
    <property type="entry name" value="Prot_kinase_dom"/>
</dbReference>
<feature type="transmembrane region" description="Helical" evidence="1">
    <location>
        <begin position="44"/>
        <end position="68"/>
    </location>
</feature>
<dbReference type="InterPro" id="IPR011009">
    <property type="entry name" value="Kinase-like_dom_sf"/>
</dbReference>
<dbReference type="GO" id="GO:0004674">
    <property type="term" value="F:protein serine/threonine kinase activity"/>
    <property type="evidence" value="ECO:0007669"/>
    <property type="project" value="TreeGrafter"/>
</dbReference>
<accession>A0A1Z5K5U2</accession>
<gene>
    <name evidence="3" type="ORF">FisN_29Hh055</name>
</gene>
<evidence type="ECO:0000256" key="1">
    <source>
        <dbReference type="SAM" id="Phobius"/>
    </source>
</evidence>
<dbReference type="AlphaFoldDB" id="A0A1Z5K5U2"/>
<evidence type="ECO:0000313" key="3">
    <source>
        <dbReference type="EMBL" id="GAX21620.1"/>
    </source>
</evidence>
<keyword evidence="1" id="KW-0472">Membrane</keyword>
<dbReference type="OrthoDB" id="41771at2759"/>
<dbReference type="PROSITE" id="PS50011">
    <property type="entry name" value="PROTEIN_KINASE_DOM"/>
    <property type="match status" value="1"/>
</dbReference>
<keyword evidence="1" id="KW-0812">Transmembrane</keyword>
<comment type="caution">
    <text evidence="3">The sequence shown here is derived from an EMBL/GenBank/DDBJ whole genome shotgun (WGS) entry which is preliminary data.</text>
</comment>
<dbReference type="EMBL" id="BDSP01000170">
    <property type="protein sequence ID" value="GAX21620.1"/>
    <property type="molecule type" value="Genomic_DNA"/>
</dbReference>
<dbReference type="Pfam" id="PF07714">
    <property type="entry name" value="PK_Tyr_Ser-Thr"/>
    <property type="match status" value="1"/>
</dbReference>
<keyword evidence="1" id="KW-1133">Transmembrane helix</keyword>
<dbReference type="InterPro" id="IPR001245">
    <property type="entry name" value="Ser-Thr/Tyr_kinase_cat_dom"/>
</dbReference>
<protein>
    <recommendedName>
        <fullName evidence="2">Protein kinase domain-containing protein</fullName>
    </recommendedName>
</protein>
<dbReference type="InterPro" id="IPR051681">
    <property type="entry name" value="Ser/Thr_Kinases-Pseudokinases"/>
</dbReference>
<keyword evidence="4" id="KW-1185">Reference proteome</keyword>
<feature type="domain" description="Protein kinase" evidence="2">
    <location>
        <begin position="122"/>
        <end position="395"/>
    </location>
</feature>
<proteinExistence type="predicted"/>